<gene>
    <name evidence="2" type="ORF">TWF506_011131</name>
</gene>
<feature type="compositionally biased region" description="Polar residues" evidence="1">
    <location>
        <begin position="375"/>
        <end position="384"/>
    </location>
</feature>
<feature type="compositionally biased region" description="Polar residues" evidence="1">
    <location>
        <begin position="337"/>
        <end position="351"/>
    </location>
</feature>
<accession>A0AAN8NQ36</accession>
<evidence type="ECO:0000256" key="1">
    <source>
        <dbReference type="SAM" id="MobiDB-lite"/>
    </source>
</evidence>
<dbReference type="EMBL" id="JAVHJM010000009">
    <property type="protein sequence ID" value="KAK6506212.1"/>
    <property type="molecule type" value="Genomic_DNA"/>
</dbReference>
<protein>
    <submittedName>
        <fullName evidence="2">Uncharacterized protein</fullName>
    </submittedName>
</protein>
<dbReference type="AlphaFoldDB" id="A0AAN8NQ36"/>
<feature type="region of interest" description="Disordered" evidence="1">
    <location>
        <begin position="337"/>
        <end position="415"/>
    </location>
</feature>
<dbReference type="Proteomes" id="UP001307849">
    <property type="component" value="Unassembled WGS sequence"/>
</dbReference>
<proteinExistence type="predicted"/>
<keyword evidence="3" id="KW-1185">Reference proteome</keyword>
<evidence type="ECO:0000313" key="3">
    <source>
        <dbReference type="Proteomes" id="UP001307849"/>
    </source>
</evidence>
<reference evidence="2 3" key="1">
    <citation type="submission" date="2019-10" db="EMBL/GenBank/DDBJ databases">
        <authorList>
            <person name="Palmer J.M."/>
        </authorList>
    </citation>
    <scope>NUCLEOTIDE SEQUENCE [LARGE SCALE GENOMIC DNA]</scope>
    <source>
        <strain evidence="2 3">TWF506</strain>
    </source>
</reference>
<evidence type="ECO:0000313" key="2">
    <source>
        <dbReference type="EMBL" id="KAK6506212.1"/>
    </source>
</evidence>
<sequence>MLTYQTPELGEPHPKSVLVVKAECLVSQNLPRPALPRLVVPLQTKVQGHAPEEVILASPGAQAHEFGIGFRHRGRRIATMPNIPYNHGMNNANDQNGPGTSSANIVPPAMQGRRMASFEEFFSDGPANPPAPDIRPTRSTPRIPYFGHGEARGFESHNALQGIPETGLGSPAAGYQLRYPIVTPLGPPQVIPLGPQVGLPYNPPGFEDTVLMRHAANHAVGLPGPSGSSGHLQVPNHDYQGVTQTLRNFRLYDEYEQAARQLSGGPYALRQRSAPNISAVHGALGPEIQRHAMSLRYAIDPTGQLIRTPVREPVGLHEAGTGFHQTNGVGSQQGTNFATTQRGVSNPNFTTFAGRRSYNEMPQRQATRRTDASESPRQNVFQRSSPREGDFPVISFTSTDTNENDENDGILRNPH</sequence>
<name>A0AAN8NQ36_9PEZI</name>
<comment type="caution">
    <text evidence="2">The sequence shown here is derived from an EMBL/GenBank/DDBJ whole genome shotgun (WGS) entry which is preliminary data.</text>
</comment>
<organism evidence="2 3">
    <name type="scientific">Arthrobotrys conoides</name>
    <dbReference type="NCBI Taxonomy" id="74498"/>
    <lineage>
        <taxon>Eukaryota</taxon>
        <taxon>Fungi</taxon>
        <taxon>Dikarya</taxon>
        <taxon>Ascomycota</taxon>
        <taxon>Pezizomycotina</taxon>
        <taxon>Orbiliomycetes</taxon>
        <taxon>Orbiliales</taxon>
        <taxon>Orbiliaceae</taxon>
        <taxon>Arthrobotrys</taxon>
    </lineage>
</organism>